<dbReference type="InterPro" id="IPR036020">
    <property type="entry name" value="WW_dom_sf"/>
</dbReference>
<feature type="compositionally biased region" description="Polar residues" evidence="3">
    <location>
        <begin position="338"/>
        <end position="352"/>
    </location>
</feature>
<dbReference type="PROSITE" id="PS50002">
    <property type="entry name" value="SH3"/>
    <property type="match status" value="1"/>
</dbReference>
<dbReference type="PROSITE" id="PS01159">
    <property type="entry name" value="WW_DOMAIN_1"/>
    <property type="match status" value="1"/>
</dbReference>
<evidence type="ECO:0000313" key="7">
    <source>
        <dbReference type="Proteomes" id="UP000241890"/>
    </source>
</evidence>
<dbReference type="Proteomes" id="UP000241890">
    <property type="component" value="Unassembled WGS sequence"/>
</dbReference>
<dbReference type="FunFam" id="2.30.30.40:FF:000072">
    <property type="entry name" value="Unconventional Myosin IB"/>
    <property type="match status" value="1"/>
</dbReference>
<evidence type="ECO:0000256" key="1">
    <source>
        <dbReference type="ARBA" id="ARBA00022443"/>
    </source>
</evidence>
<comment type="caution">
    <text evidence="6">The sequence shown here is derived from an EMBL/GenBank/DDBJ whole genome shotgun (WGS) entry which is preliminary data.</text>
</comment>
<protein>
    <submittedName>
        <fullName evidence="6">SH3 domain-containing YSC84-like protein 1</fullName>
    </submittedName>
</protein>
<evidence type="ECO:0000259" key="4">
    <source>
        <dbReference type="PROSITE" id="PS50002"/>
    </source>
</evidence>
<dbReference type="CDD" id="cd00174">
    <property type="entry name" value="SH3"/>
    <property type="match status" value="1"/>
</dbReference>
<dbReference type="AlphaFoldDB" id="A0A2R5G3M7"/>
<keyword evidence="7" id="KW-1185">Reference proteome</keyword>
<feature type="compositionally biased region" description="Low complexity" evidence="3">
    <location>
        <begin position="353"/>
        <end position="367"/>
    </location>
</feature>
<dbReference type="InterPro" id="IPR007461">
    <property type="entry name" value="Ysc84_actin-binding"/>
</dbReference>
<feature type="compositionally biased region" description="Polar residues" evidence="3">
    <location>
        <begin position="232"/>
        <end position="258"/>
    </location>
</feature>
<evidence type="ECO:0000313" key="6">
    <source>
        <dbReference type="EMBL" id="GBG24358.1"/>
    </source>
</evidence>
<dbReference type="InterPro" id="IPR001452">
    <property type="entry name" value="SH3_domain"/>
</dbReference>
<feature type="domain" description="WW" evidence="5">
    <location>
        <begin position="261"/>
        <end position="294"/>
    </location>
</feature>
<keyword evidence="1 2" id="KW-0728">SH3 domain</keyword>
<dbReference type="SUPFAM" id="SSF51045">
    <property type="entry name" value="WW domain"/>
    <property type="match status" value="1"/>
</dbReference>
<reference evidence="6 7" key="1">
    <citation type="submission" date="2017-12" db="EMBL/GenBank/DDBJ databases">
        <title>Sequencing, de novo assembly and annotation of complete genome of a new Thraustochytrid species, strain FCC1311.</title>
        <authorList>
            <person name="Sedici K."/>
            <person name="Godart F."/>
            <person name="Aiese Cigliano R."/>
            <person name="Sanseverino W."/>
            <person name="Barakat M."/>
            <person name="Ortet P."/>
            <person name="Marechal E."/>
            <person name="Cagnac O."/>
            <person name="Amato A."/>
        </authorList>
    </citation>
    <scope>NUCLEOTIDE SEQUENCE [LARGE SCALE GENOMIC DNA]</scope>
</reference>
<dbReference type="SUPFAM" id="SSF50044">
    <property type="entry name" value="SH3-domain"/>
    <property type="match status" value="1"/>
</dbReference>
<dbReference type="InterPro" id="IPR051702">
    <property type="entry name" value="SH3_domain_YSC84-like"/>
</dbReference>
<dbReference type="PANTHER" id="PTHR15629:SF2">
    <property type="entry name" value="SH3 DOMAIN-CONTAINING YSC84-LIKE PROTEIN 1"/>
    <property type="match status" value="1"/>
</dbReference>
<dbReference type="SMART" id="SM00456">
    <property type="entry name" value="WW"/>
    <property type="match status" value="1"/>
</dbReference>
<organism evidence="6 7">
    <name type="scientific">Hondaea fermentalgiana</name>
    <dbReference type="NCBI Taxonomy" id="2315210"/>
    <lineage>
        <taxon>Eukaryota</taxon>
        <taxon>Sar</taxon>
        <taxon>Stramenopiles</taxon>
        <taxon>Bigyra</taxon>
        <taxon>Labyrinthulomycetes</taxon>
        <taxon>Thraustochytrida</taxon>
        <taxon>Thraustochytriidae</taxon>
        <taxon>Hondaea</taxon>
    </lineage>
</organism>
<dbReference type="SMART" id="SM00326">
    <property type="entry name" value="SH3"/>
    <property type="match status" value="1"/>
</dbReference>
<feature type="region of interest" description="Disordered" evidence="3">
    <location>
        <begin position="278"/>
        <end position="380"/>
    </location>
</feature>
<proteinExistence type="predicted"/>
<dbReference type="CDD" id="cd00201">
    <property type="entry name" value="WW"/>
    <property type="match status" value="1"/>
</dbReference>
<evidence type="ECO:0000256" key="2">
    <source>
        <dbReference type="PROSITE-ProRule" id="PRU00192"/>
    </source>
</evidence>
<dbReference type="PRINTS" id="PR01887">
    <property type="entry name" value="SPECTRNALPHA"/>
</dbReference>
<evidence type="ECO:0000259" key="5">
    <source>
        <dbReference type="PROSITE" id="PS50020"/>
    </source>
</evidence>
<dbReference type="InParanoid" id="A0A2R5G3M7"/>
<dbReference type="OrthoDB" id="443981at2759"/>
<feature type="region of interest" description="Disordered" evidence="3">
    <location>
        <begin position="230"/>
        <end position="266"/>
    </location>
</feature>
<dbReference type="PRINTS" id="PR00452">
    <property type="entry name" value="SH3DOMAIN"/>
</dbReference>
<accession>A0A2R5G3M7</accession>
<dbReference type="EMBL" id="BEYU01000005">
    <property type="protein sequence ID" value="GBG24358.1"/>
    <property type="molecule type" value="Genomic_DNA"/>
</dbReference>
<dbReference type="InterPro" id="IPR001202">
    <property type="entry name" value="WW_dom"/>
</dbReference>
<dbReference type="InterPro" id="IPR036028">
    <property type="entry name" value="SH3-like_dom_sf"/>
</dbReference>
<dbReference type="Pfam" id="PF04366">
    <property type="entry name" value="Ysc84"/>
    <property type="match status" value="1"/>
</dbReference>
<sequence length="439" mass="46803">MSKRFSLEGYTDKCIRMLNDMVNPKYVKADKQIPATLLRHCEGIAFITIFKAGMFMLGGNVGGGCVIAKVKDPNSPRGWRWSGPASVTVGGLGGGFVFGAEKIDSLIILNTKTAVRAFMGKGQVTLGGNVALAAGPVGREIEAHAGISANKKVVAAYSYSKAQGLFIGFTLEGALLVSRSKDNIKYYSDQSATAERILMGEIRPPLQVDTLHRELYAIHDRKGDYAALERMSGSSTNSSFPTGASSVASNPPSVQSAAPVSDLPPNWRRVFTADGKPYYHNTATNETSWEMPAPASVPAPPSSNPSQAGQGASPFSNAAPFQYQQQQGSQVPVAKIEQPSSQHIPLAQSVSGQSSQNPFQSASSSRSMATMPPRPARAPAPARNDTALAMYDYNAAQADELSFKANDRITVLDKSDANWWKCSVNGRSGMAPSNYLKAD</sequence>
<dbReference type="Gene3D" id="2.20.70.10">
    <property type="match status" value="1"/>
</dbReference>
<dbReference type="Pfam" id="PF00018">
    <property type="entry name" value="SH3_1"/>
    <property type="match status" value="1"/>
</dbReference>
<dbReference type="PROSITE" id="PS50020">
    <property type="entry name" value="WW_DOMAIN_2"/>
    <property type="match status" value="1"/>
</dbReference>
<feature type="domain" description="SH3" evidence="4">
    <location>
        <begin position="382"/>
        <end position="439"/>
    </location>
</feature>
<dbReference type="Pfam" id="PF00397">
    <property type="entry name" value="WW"/>
    <property type="match status" value="1"/>
</dbReference>
<name>A0A2R5G3M7_9STRA</name>
<evidence type="ECO:0000256" key="3">
    <source>
        <dbReference type="SAM" id="MobiDB-lite"/>
    </source>
</evidence>
<dbReference type="Gene3D" id="2.30.30.40">
    <property type="entry name" value="SH3 Domains"/>
    <property type="match status" value="1"/>
</dbReference>
<dbReference type="PANTHER" id="PTHR15629">
    <property type="entry name" value="SH3YL1 PROTEIN"/>
    <property type="match status" value="1"/>
</dbReference>
<dbReference type="GO" id="GO:0035091">
    <property type="term" value="F:phosphatidylinositol binding"/>
    <property type="evidence" value="ECO:0007669"/>
    <property type="project" value="TreeGrafter"/>
</dbReference>
<gene>
    <name evidence="6" type="ORF">FCC1311_005762</name>
</gene>